<feature type="region of interest" description="Disordered" evidence="1">
    <location>
        <begin position="271"/>
        <end position="310"/>
    </location>
</feature>
<evidence type="ECO:0000313" key="3">
    <source>
        <dbReference type="Proteomes" id="UP000001593"/>
    </source>
</evidence>
<dbReference type="InParanoid" id="A7TAP5"/>
<evidence type="ECO:0000256" key="1">
    <source>
        <dbReference type="SAM" id="MobiDB-lite"/>
    </source>
</evidence>
<proteinExistence type="predicted"/>
<accession>A7TAP5</accession>
<dbReference type="HOGENOM" id="CLU_898878_0_0_1"/>
<organism evidence="2 3">
    <name type="scientific">Nematostella vectensis</name>
    <name type="common">Starlet sea anemone</name>
    <dbReference type="NCBI Taxonomy" id="45351"/>
    <lineage>
        <taxon>Eukaryota</taxon>
        <taxon>Metazoa</taxon>
        <taxon>Cnidaria</taxon>
        <taxon>Anthozoa</taxon>
        <taxon>Hexacorallia</taxon>
        <taxon>Actiniaria</taxon>
        <taxon>Edwardsiidae</taxon>
        <taxon>Nematostella</taxon>
    </lineage>
</organism>
<dbReference type="EMBL" id="DS474295">
    <property type="protein sequence ID" value="EDO26926.1"/>
    <property type="molecule type" value="Genomic_DNA"/>
</dbReference>
<protein>
    <submittedName>
        <fullName evidence="2">Uncharacterized protein</fullName>
    </submittedName>
</protein>
<dbReference type="AlphaFoldDB" id="A7TAP5"/>
<dbReference type="KEGG" id="nve:5497153"/>
<name>A7TAP5_NEMVE</name>
<feature type="non-terminal residue" evidence="2">
    <location>
        <position position="1"/>
    </location>
</feature>
<keyword evidence="3" id="KW-1185">Reference proteome</keyword>
<dbReference type="Proteomes" id="UP000001593">
    <property type="component" value="Unassembled WGS sequence"/>
</dbReference>
<gene>
    <name evidence="2" type="ORF">NEMVEDRAFT_v1g224590</name>
</gene>
<sequence>MVNKMLKHQNTTKLGAHTLPKPSPHKPFVVSKHDPYAEIAASPDHPKLPPHIKVPKSSSLIPVGLPNEDDADDTGPPEPPAVPNDKKEDHASPEFPAVGGGAMDGAGPMIRLPPPMAGVDGASEAPGQNDGTMAGMVNPDLTDQKAFDEMRAEAVQDQLQEQLQRQAMEGMGMGGRGMRGGGMPNMDGFGGMEGGMNGIVGMNGMGGGANGMAGGMNGMGGGMDDMAGGMGGGMNGMGAGMNAMGGGLNGIGGMNGMRGIGGMNGMDGMRGYERGPYGGSESFGLDRDEYPGQDDAYRRNPYEDQSPFSM</sequence>
<evidence type="ECO:0000313" key="2">
    <source>
        <dbReference type="EMBL" id="EDO26926.1"/>
    </source>
</evidence>
<reference evidence="2 3" key="1">
    <citation type="journal article" date="2007" name="Science">
        <title>Sea anemone genome reveals ancestral eumetazoan gene repertoire and genomic organization.</title>
        <authorList>
            <person name="Putnam N.H."/>
            <person name="Srivastava M."/>
            <person name="Hellsten U."/>
            <person name="Dirks B."/>
            <person name="Chapman J."/>
            <person name="Salamov A."/>
            <person name="Terry A."/>
            <person name="Shapiro H."/>
            <person name="Lindquist E."/>
            <person name="Kapitonov V.V."/>
            <person name="Jurka J."/>
            <person name="Genikhovich G."/>
            <person name="Grigoriev I.V."/>
            <person name="Lucas S.M."/>
            <person name="Steele R.E."/>
            <person name="Finnerty J.R."/>
            <person name="Technau U."/>
            <person name="Martindale M.Q."/>
            <person name="Rokhsar D.S."/>
        </authorList>
    </citation>
    <scope>NUCLEOTIDE SEQUENCE [LARGE SCALE GENOMIC DNA]</scope>
    <source>
        <strain evidence="3">CH2 X CH6</strain>
    </source>
</reference>
<feature type="region of interest" description="Disordered" evidence="1">
    <location>
        <begin position="1"/>
        <end position="113"/>
    </location>
</feature>
<dbReference type="STRING" id="45351.A7TAP5"/>
<feature type="compositionally biased region" description="Basic and acidic residues" evidence="1">
    <location>
        <begin position="284"/>
        <end position="302"/>
    </location>
</feature>